<dbReference type="OrthoDB" id="9803529at2"/>
<dbReference type="Proteomes" id="UP000051236">
    <property type="component" value="Unassembled WGS sequence"/>
</dbReference>
<dbReference type="Pfam" id="PF19295">
    <property type="entry name" value="SufBD_N"/>
    <property type="match status" value="1"/>
</dbReference>
<dbReference type="Pfam" id="PF01458">
    <property type="entry name" value="SUFBD_core"/>
    <property type="match status" value="1"/>
</dbReference>
<dbReference type="RefSeq" id="WP_035453731.1">
    <property type="nucleotide sequence ID" value="NZ_AZGA01000002.1"/>
</dbReference>
<dbReference type="PATRIC" id="fig|1423734.3.peg.2601"/>
<keyword evidence="5" id="KW-1185">Reference proteome</keyword>
<dbReference type="NCBIfam" id="TIGR01981">
    <property type="entry name" value="sufD"/>
    <property type="match status" value="1"/>
</dbReference>
<dbReference type="InterPro" id="IPR000825">
    <property type="entry name" value="SUF_FeS_clus_asmbl_SufBD_core"/>
</dbReference>
<dbReference type="SUPFAM" id="SSF101960">
    <property type="entry name" value="Stabilizer of iron transporter SufD"/>
    <property type="match status" value="1"/>
</dbReference>
<evidence type="ECO:0000259" key="3">
    <source>
        <dbReference type="Pfam" id="PF19295"/>
    </source>
</evidence>
<dbReference type="InterPro" id="IPR055346">
    <property type="entry name" value="Fe-S_cluster_assembly_SufBD"/>
</dbReference>
<evidence type="ECO:0000256" key="1">
    <source>
        <dbReference type="ARBA" id="ARBA00043967"/>
    </source>
</evidence>
<dbReference type="InterPro" id="IPR011542">
    <property type="entry name" value="SUF_FeS_clus_asmbl_SufD"/>
</dbReference>
<evidence type="ECO:0000313" key="4">
    <source>
        <dbReference type="EMBL" id="KRM36690.1"/>
    </source>
</evidence>
<feature type="domain" description="SUF system FeS cluster assembly SufBD N-terminal" evidence="3">
    <location>
        <begin position="101"/>
        <end position="166"/>
    </location>
</feature>
<dbReference type="STRING" id="1423734.FC83_GL002565"/>
<gene>
    <name evidence="4" type="ORF">FC83_GL002565</name>
</gene>
<dbReference type="eggNOG" id="COG0719">
    <property type="taxonomic scope" value="Bacteria"/>
</dbReference>
<dbReference type="PANTHER" id="PTHR30508">
    <property type="entry name" value="FES CLUSTER ASSEMBLY PROTEIN SUF"/>
    <property type="match status" value="1"/>
</dbReference>
<feature type="domain" description="SUF system FeS cluster assembly SufBD core" evidence="2">
    <location>
        <begin position="175"/>
        <end position="403"/>
    </location>
</feature>
<dbReference type="PANTHER" id="PTHR30508:SF1">
    <property type="entry name" value="UPF0051 PROTEIN ABCI8, CHLOROPLASTIC-RELATED"/>
    <property type="match status" value="1"/>
</dbReference>
<proteinExistence type="inferred from homology"/>
<protein>
    <submittedName>
        <fullName evidence="4">FeS assembly protein SufD</fullName>
    </submittedName>
</protein>
<sequence length="437" mass="48540">MKLATTLPIDPEQVTAFSKAHGEPAWMTQIRQTALSRFDELEFPQFERMNYRNWPLTNTQELTGVDSDPKLLENIEMFHDDAAGVLIQFGKNTTKTQLDPELAQKGVIFTDIFTAEQKYPELIKQYYMQLAITADANKLTAFHAALMNNGAFVYVPKNVVIKKPLQGFYFQDSTQKQDFVHHLLLIADEGSEVTYLENYQTVGDTPNVANILAEVIAKDNSHVHFSAVDELSATSTTYLNRRGYLMNDAQIDWAIGAMNNGNIISDFDSELKGRGSHAEVNVVAIATGRQVQGIETRVTNYGKKTIGNILQHGVILERATLTFNGVGHIVKGARGSDAQQESRVLMLSNRAIGDANPILLIDENDVMAGHAASVGRVDEQQMYYLMSRGIDKATAERLVIRGFLGSVLMAIPVKAAREQLTATIERKLRDGQTTEND</sequence>
<comment type="similarity">
    <text evidence="1">Belongs to the iron-sulfur cluster assembly SufBD family.</text>
</comment>
<organism evidence="4 5">
    <name type="scientific">Agrilactobacillus composti DSM 18527 = JCM 14202</name>
    <dbReference type="NCBI Taxonomy" id="1423734"/>
    <lineage>
        <taxon>Bacteria</taxon>
        <taxon>Bacillati</taxon>
        <taxon>Bacillota</taxon>
        <taxon>Bacilli</taxon>
        <taxon>Lactobacillales</taxon>
        <taxon>Lactobacillaceae</taxon>
        <taxon>Agrilactobacillus</taxon>
    </lineage>
</organism>
<dbReference type="InterPro" id="IPR037284">
    <property type="entry name" value="SUF_FeS_clus_asmbl_SufBD_sf"/>
</dbReference>
<name>X0QPM0_9LACO</name>
<reference evidence="4 5" key="1">
    <citation type="journal article" date="2015" name="Genome Announc.">
        <title>Expanding the biotechnology potential of lactobacilli through comparative genomics of 213 strains and associated genera.</title>
        <authorList>
            <person name="Sun Z."/>
            <person name="Harris H.M."/>
            <person name="McCann A."/>
            <person name="Guo C."/>
            <person name="Argimon S."/>
            <person name="Zhang W."/>
            <person name="Yang X."/>
            <person name="Jeffery I.B."/>
            <person name="Cooney J.C."/>
            <person name="Kagawa T.F."/>
            <person name="Liu W."/>
            <person name="Song Y."/>
            <person name="Salvetti E."/>
            <person name="Wrobel A."/>
            <person name="Rasinkangas P."/>
            <person name="Parkhill J."/>
            <person name="Rea M.C."/>
            <person name="O'Sullivan O."/>
            <person name="Ritari J."/>
            <person name="Douillard F.P."/>
            <person name="Paul Ross R."/>
            <person name="Yang R."/>
            <person name="Briner A.E."/>
            <person name="Felis G.E."/>
            <person name="de Vos W.M."/>
            <person name="Barrangou R."/>
            <person name="Klaenhammer T.R."/>
            <person name="Caufield P.W."/>
            <person name="Cui Y."/>
            <person name="Zhang H."/>
            <person name="O'Toole P.W."/>
        </authorList>
    </citation>
    <scope>NUCLEOTIDE SEQUENCE [LARGE SCALE GENOMIC DNA]</scope>
    <source>
        <strain evidence="4 5">DSM 18527</strain>
    </source>
</reference>
<dbReference type="GO" id="GO:0016226">
    <property type="term" value="P:iron-sulfur cluster assembly"/>
    <property type="evidence" value="ECO:0007669"/>
    <property type="project" value="InterPro"/>
</dbReference>
<evidence type="ECO:0000259" key="2">
    <source>
        <dbReference type="Pfam" id="PF01458"/>
    </source>
</evidence>
<comment type="caution">
    <text evidence="4">The sequence shown here is derived from an EMBL/GenBank/DDBJ whole genome shotgun (WGS) entry which is preliminary data.</text>
</comment>
<evidence type="ECO:0000313" key="5">
    <source>
        <dbReference type="Proteomes" id="UP000051236"/>
    </source>
</evidence>
<accession>X0QPM0</accession>
<dbReference type="AlphaFoldDB" id="X0QPM0"/>
<dbReference type="EMBL" id="AZGA01000002">
    <property type="protein sequence ID" value="KRM36690.1"/>
    <property type="molecule type" value="Genomic_DNA"/>
</dbReference>
<dbReference type="InterPro" id="IPR045595">
    <property type="entry name" value="SufBD_N"/>
</dbReference>